<dbReference type="InterPro" id="IPR015915">
    <property type="entry name" value="Kelch-typ_b-propeller"/>
</dbReference>
<proteinExistence type="predicted"/>
<protein>
    <submittedName>
        <fullName evidence="3">Kelch domain-containing protein</fullName>
    </submittedName>
</protein>
<accession>A0A0F4GFT4</accession>
<evidence type="ECO:0000256" key="2">
    <source>
        <dbReference type="ARBA" id="ARBA00023004"/>
    </source>
</evidence>
<sequence length="432" mass="46062">MAEVAAGLVVAEEVVSTTVQAGAATYAVAKPTMPLKATFTQIAAAKNEETRQALTRSDHSVTIIKDKAYIFGGITTDGKLASNEIHSVDFSSNESPSSADYALLPAVPDIKGQPVPSARTKHAACHFNVCLAVFGGQDASGALIDQDPVIWLYVTGKSAWETIRSQDSSVAPVQRYGASLFNAANNLVLYGGFDKDDQPLKDVWHFSYTSNTWTQLPGAPVDTSNAAYSDGSLYLISSADTMSSEVHAVDISNPEKPGAWTTTTFPTNPLAPGPRPRVGGGLLPISTGYGRNYLLYFFGARQNPATNETTDPEETSAPTQWSDAWTYQATSTKPAVRPTRSISEALKPSAIKDAIREKLGYDSGEKSWCEVEVKLPEILGEGDGQGKIHPGPRMHFGCDFVGNEVAGAKVVVWGGVNAKGDREGDGWVISLE</sequence>
<dbReference type="STRING" id="1047168.A0A0F4GFT4"/>
<dbReference type="EMBL" id="LAFY01000952">
    <property type="protein sequence ID" value="KJX95852.1"/>
    <property type="molecule type" value="Genomic_DNA"/>
</dbReference>
<comment type="caution">
    <text evidence="3">The sequence shown here is derived from an EMBL/GenBank/DDBJ whole genome shotgun (WGS) entry which is preliminary data.</text>
</comment>
<evidence type="ECO:0000313" key="3">
    <source>
        <dbReference type="EMBL" id="KJX95852.1"/>
    </source>
</evidence>
<evidence type="ECO:0000313" key="4">
    <source>
        <dbReference type="Proteomes" id="UP000033647"/>
    </source>
</evidence>
<dbReference type="PANTHER" id="PTHR47435">
    <property type="entry name" value="KELCH REPEAT PROTEIN (AFU_ORTHOLOGUE AFUA_5G12780)"/>
    <property type="match status" value="1"/>
</dbReference>
<dbReference type="SUPFAM" id="SSF117281">
    <property type="entry name" value="Kelch motif"/>
    <property type="match status" value="1"/>
</dbReference>
<gene>
    <name evidence="3" type="ORF">TI39_contig961g00001</name>
</gene>
<dbReference type="OrthoDB" id="10250130at2759"/>
<dbReference type="Proteomes" id="UP000033647">
    <property type="component" value="Unassembled WGS sequence"/>
</dbReference>
<name>A0A0F4GFT4_9PEZI</name>
<evidence type="ECO:0000256" key="1">
    <source>
        <dbReference type="ARBA" id="ARBA00022737"/>
    </source>
</evidence>
<organism evidence="3 4">
    <name type="scientific">Zymoseptoria brevis</name>
    <dbReference type="NCBI Taxonomy" id="1047168"/>
    <lineage>
        <taxon>Eukaryota</taxon>
        <taxon>Fungi</taxon>
        <taxon>Dikarya</taxon>
        <taxon>Ascomycota</taxon>
        <taxon>Pezizomycotina</taxon>
        <taxon>Dothideomycetes</taxon>
        <taxon>Dothideomycetidae</taxon>
        <taxon>Mycosphaerellales</taxon>
        <taxon>Mycosphaerellaceae</taxon>
        <taxon>Zymoseptoria</taxon>
    </lineage>
</organism>
<keyword evidence="4" id="KW-1185">Reference proteome</keyword>
<dbReference type="Gene3D" id="2.120.10.80">
    <property type="entry name" value="Kelch-type beta propeller"/>
    <property type="match status" value="1"/>
</dbReference>
<reference evidence="3 4" key="1">
    <citation type="submission" date="2015-03" db="EMBL/GenBank/DDBJ databases">
        <title>RNA-seq based gene annotation and comparative genomics of four Zymoseptoria species reveal species-specific pathogenicity related genes and transposable element activity.</title>
        <authorList>
            <person name="Grandaubert J."/>
            <person name="Bhattacharyya A."/>
            <person name="Stukenbrock E.H."/>
        </authorList>
    </citation>
    <scope>NUCLEOTIDE SEQUENCE [LARGE SCALE GENOMIC DNA]</scope>
    <source>
        <strain evidence="3 4">Zb18110</strain>
    </source>
</reference>
<keyword evidence="1" id="KW-0677">Repeat</keyword>
<dbReference type="GO" id="GO:0019760">
    <property type="term" value="P:glucosinolate metabolic process"/>
    <property type="evidence" value="ECO:0007669"/>
    <property type="project" value="UniProtKB-ARBA"/>
</dbReference>
<dbReference type="Pfam" id="PF24681">
    <property type="entry name" value="Kelch_KLHDC2_KLHL20_DRC7"/>
    <property type="match status" value="1"/>
</dbReference>
<dbReference type="PANTHER" id="PTHR47435:SF10">
    <property type="entry name" value="TIP ELONGATION ABERRANT PROTEIN 3"/>
    <property type="match status" value="1"/>
</dbReference>
<dbReference type="AlphaFoldDB" id="A0A0F4GFT4"/>
<keyword evidence="2" id="KW-0408">Iron</keyword>